<evidence type="ECO:0000313" key="5">
    <source>
        <dbReference type="EMBL" id="QTD51941.1"/>
    </source>
</evidence>
<dbReference type="Proteomes" id="UP000663929">
    <property type="component" value="Chromosome"/>
</dbReference>
<accession>A0A8A4TSD6</accession>
<dbReference type="InterPro" id="IPR005650">
    <property type="entry name" value="BlaI_family"/>
</dbReference>
<dbReference type="InterPro" id="IPR036390">
    <property type="entry name" value="WH_DNA-bd_sf"/>
</dbReference>
<organism evidence="5 6">
    <name type="scientific">Sulfidibacter corallicola</name>
    <dbReference type="NCBI Taxonomy" id="2818388"/>
    <lineage>
        <taxon>Bacteria</taxon>
        <taxon>Pseudomonadati</taxon>
        <taxon>Acidobacteriota</taxon>
        <taxon>Holophagae</taxon>
        <taxon>Acanthopleuribacterales</taxon>
        <taxon>Acanthopleuribacteraceae</taxon>
        <taxon>Sulfidibacter</taxon>
    </lineage>
</organism>
<dbReference type="InterPro" id="IPR036388">
    <property type="entry name" value="WH-like_DNA-bd_sf"/>
</dbReference>
<keyword evidence="4" id="KW-0804">Transcription</keyword>
<name>A0A8A4TSD6_SULCO</name>
<dbReference type="RefSeq" id="WP_237382054.1">
    <property type="nucleotide sequence ID" value="NZ_CP071793.1"/>
</dbReference>
<keyword evidence="6" id="KW-1185">Reference proteome</keyword>
<gene>
    <name evidence="5" type="ORF">J3U87_05665</name>
</gene>
<dbReference type="GO" id="GO:0045892">
    <property type="term" value="P:negative regulation of DNA-templated transcription"/>
    <property type="evidence" value="ECO:0007669"/>
    <property type="project" value="InterPro"/>
</dbReference>
<dbReference type="Pfam" id="PF03965">
    <property type="entry name" value="Penicillinase_R"/>
    <property type="match status" value="1"/>
</dbReference>
<sequence length="129" mass="14911">MPRKKQATFTDGELRIMDVLWNKGSASVREVTEELSQKQKTAYTTVMTMLGVLRDKGYVAHEKQGRAFIYFPLVDRMQARRTALSDLLKRFFDGSPTLLMQNLLDDERLNEQDLAALKNRIEHFQGDES</sequence>
<evidence type="ECO:0000256" key="4">
    <source>
        <dbReference type="ARBA" id="ARBA00023163"/>
    </source>
</evidence>
<dbReference type="GO" id="GO:0003677">
    <property type="term" value="F:DNA binding"/>
    <property type="evidence" value="ECO:0007669"/>
    <property type="project" value="UniProtKB-KW"/>
</dbReference>
<dbReference type="EMBL" id="CP071793">
    <property type="protein sequence ID" value="QTD51941.1"/>
    <property type="molecule type" value="Genomic_DNA"/>
</dbReference>
<dbReference type="Gene3D" id="1.10.4040.10">
    <property type="entry name" value="Penicillinase repressor domain"/>
    <property type="match status" value="1"/>
</dbReference>
<evidence type="ECO:0000256" key="3">
    <source>
        <dbReference type="ARBA" id="ARBA00023125"/>
    </source>
</evidence>
<dbReference type="PIRSF" id="PIRSF019455">
    <property type="entry name" value="CopR_AtkY"/>
    <property type="match status" value="1"/>
</dbReference>
<dbReference type="KEGG" id="scor:J3U87_05665"/>
<protein>
    <submittedName>
        <fullName evidence="5">BlaI/MecI/CopY family transcriptional regulator</fullName>
    </submittedName>
</protein>
<reference evidence="5" key="1">
    <citation type="submission" date="2021-03" db="EMBL/GenBank/DDBJ databases">
        <title>Acanthopleuribacteraceae sp. M133.</title>
        <authorList>
            <person name="Wang G."/>
        </authorList>
    </citation>
    <scope>NUCLEOTIDE SEQUENCE</scope>
    <source>
        <strain evidence="5">M133</strain>
    </source>
</reference>
<dbReference type="SUPFAM" id="SSF46785">
    <property type="entry name" value="Winged helix' DNA-binding domain"/>
    <property type="match status" value="1"/>
</dbReference>
<keyword evidence="3" id="KW-0238">DNA-binding</keyword>
<proteinExistence type="inferred from homology"/>
<dbReference type="Gene3D" id="1.10.10.10">
    <property type="entry name" value="Winged helix-like DNA-binding domain superfamily/Winged helix DNA-binding domain"/>
    <property type="match status" value="1"/>
</dbReference>
<evidence type="ECO:0000256" key="1">
    <source>
        <dbReference type="ARBA" id="ARBA00011046"/>
    </source>
</evidence>
<dbReference type="AlphaFoldDB" id="A0A8A4TSD6"/>
<comment type="similarity">
    <text evidence="1">Belongs to the BlaI transcriptional regulatory family.</text>
</comment>
<keyword evidence="2" id="KW-0805">Transcription regulation</keyword>
<evidence type="ECO:0000256" key="2">
    <source>
        <dbReference type="ARBA" id="ARBA00023015"/>
    </source>
</evidence>
<evidence type="ECO:0000313" key="6">
    <source>
        <dbReference type="Proteomes" id="UP000663929"/>
    </source>
</evidence>